<sequence>MKSWSRLCFLVLAISSTSRGQNTSAVAADPEVSSTFTPLPAERQNTTTGSTPPSSSPQNDLTPSVATTGEAQTSGADGLVWTSTDKVNGSTAPQTTDDDEDGEGSTAATSTSSTPVKIEDAGHSSFNWGYVILVLIVLVIIILCAILYFLRRVSRTYSFDLHRPAPANHLNEPIGTFEAVYLDDLERPSSKDQVTAGDLSPPPASNGTTLPSEDRRCDGESAPQEQPDATGPETSPTSNTSNTSNYSPSLGDGPADKPPSPMSCINMFFDAVGEEQQNENNNNPSVCSSDPFVEINLDEAALCDQLLISPGPSSSVLPFSFSSSSSSSSSSSLHLQ</sequence>
<keyword evidence="3" id="KW-0732">Signal</keyword>
<evidence type="ECO:0000256" key="2">
    <source>
        <dbReference type="SAM" id="Phobius"/>
    </source>
</evidence>
<dbReference type="AlphaFoldDB" id="A0AAW1EQV6"/>
<feature type="compositionally biased region" description="Low complexity" evidence="1">
    <location>
        <begin position="230"/>
        <end position="249"/>
    </location>
</feature>
<evidence type="ECO:0000313" key="4">
    <source>
        <dbReference type="EMBL" id="KAK9525094.1"/>
    </source>
</evidence>
<feature type="transmembrane region" description="Helical" evidence="2">
    <location>
        <begin position="128"/>
        <end position="150"/>
    </location>
</feature>
<feature type="compositionally biased region" description="Low complexity" evidence="1">
    <location>
        <begin position="46"/>
        <end position="57"/>
    </location>
</feature>
<feature type="compositionally biased region" description="Polar residues" evidence="1">
    <location>
        <begin position="58"/>
        <end position="94"/>
    </location>
</feature>
<dbReference type="Proteomes" id="UP001488805">
    <property type="component" value="Unassembled WGS sequence"/>
</dbReference>
<feature type="region of interest" description="Disordered" evidence="1">
    <location>
        <begin position="19"/>
        <end position="118"/>
    </location>
</feature>
<feature type="region of interest" description="Disordered" evidence="1">
    <location>
        <begin position="189"/>
        <end position="265"/>
    </location>
</feature>
<dbReference type="EMBL" id="JBCEZU010000145">
    <property type="protein sequence ID" value="KAK9525094.1"/>
    <property type="molecule type" value="Genomic_DNA"/>
</dbReference>
<feature type="signal peptide" evidence="3">
    <location>
        <begin position="1"/>
        <end position="20"/>
    </location>
</feature>
<accession>A0AAW1EQV6</accession>
<protein>
    <submittedName>
        <fullName evidence="4">Uncharacterized protein</fullName>
    </submittedName>
</protein>
<keyword evidence="2" id="KW-0472">Membrane</keyword>
<comment type="caution">
    <text evidence="4">The sequence shown here is derived from an EMBL/GenBank/DDBJ whole genome shotgun (WGS) entry which is preliminary data.</text>
</comment>
<evidence type="ECO:0000256" key="1">
    <source>
        <dbReference type="SAM" id="MobiDB-lite"/>
    </source>
</evidence>
<feature type="region of interest" description="Disordered" evidence="1">
    <location>
        <begin position="317"/>
        <end position="336"/>
    </location>
</feature>
<keyword evidence="5" id="KW-1185">Reference proteome</keyword>
<organism evidence="4 5">
    <name type="scientific">Zoarces viviparus</name>
    <name type="common">Viviparous eelpout</name>
    <name type="synonym">Blennius viviparus</name>
    <dbReference type="NCBI Taxonomy" id="48416"/>
    <lineage>
        <taxon>Eukaryota</taxon>
        <taxon>Metazoa</taxon>
        <taxon>Chordata</taxon>
        <taxon>Craniata</taxon>
        <taxon>Vertebrata</taxon>
        <taxon>Euteleostomi</taxon>
        <taxon>Actinopterygii</taxon>
        <taxon>Neopterygii</taxon>
        <taxon>Teleostei</taxon>
        <taxon>Neoteleostei</taxon>
        <taxon>Acanthomorphata</taxon>
        <taxon>Eupercaria</taxon>
        <taxon>Perciformes</taxon>
        <taxon>Cottioidei</taxon>
        <taxon>Zoarcales</taxon>
        <taxon>Zoarcidae</taxon>
        <taxon>Zoarcinae</taxon>
        <taxon>Zoarces</taxon>
    </lineage>
</organism>
<gene>
    <name evidence="4" type="ORF">VZT92_017431</name>
</gene>
<evidence type="ECO:0000256" key="3">
    <source>
        <dbReference type="SAM" id="SignalP"/>
    </source>
</evidence>
<keyword evidence="2" id="KW-0812">Transmembrane</keyword>
<feature type="chain" id="PRO_5043463607" evidence="3">
    <location>
        <begin position="21"/>
        <end position="336"/>
    </location>
</feature>
<reference evidence="4 5" key="1">
    <citation type="journal article" date="2024" name="Genome Biol. Evol.">
        <title>Chromosome-level genome assembly of the viviparous eelpout Zoarces viviparus.</title>
        <authorList>
            <person name="Fuhrmann N."/>
            <person name="Brasseur M.V."/>
            <person name="Bakowski C.E."/>
            <person name="Podsiadlowski L."/>
            <person name="Prost S."/>
            <person name="Krehenwinkel H."/>
            <person name="Mayer C."/>
        </authorList>
    </citation>
    <scope>NUCLEOTIDE SEQUENCE [LARGE SCALE GENOMIC DNA]</scope>
    <source>
        <strain evidence="4">NO-MEL_2022_Ind0_liver</strain>
    </source>
</reference>
<keyword evidence="2" id="KW-1133">Transmembrane helix</keyword>
<name>A0AAW1EQV6_ZOAVI</name>
<evidence type="ECO:0000313" key="5">
    <source>
        <dbReference type="Proteomes" id="UP001488805"/>
    </source>
</evidence>
<feature type="compositionally biased region" description="Low complexity" evidence="1">
    <location>
        <begin position="104"/>
        <end position="114"/>
    </location>
</feature>
<proteinExistence type="predicted"/>